<proteinExistence type="predicted"/>
<evidence type="ECO:0008006" key="4">
    <source>
        <dbReference type="Google" id="ProtNLM"/>
    </source>
</evidence>
<protein>
    <recommendedName>
        <fullName evidence="4">MFS transporter</fullName>
    </recommendedName>
</protein>
<accession>A0A4R3RXQ2</accession>
<keyword evidence="1" id="KW-0812">Transmembrane</keyword>
<reference evidence="2 3" key="1">
    <citation type="submission" date="2019-03" db="EMBL/GenBank/DDBJ databases">
        <title>Genomic Encyclopedia of Type Strains, Phase IV (KMG-V): Genome sequencing to study the core and pangenomes of soil and plant-associated prokaryotes.</title>
        <authorList>
            <person name="Whitman W."/>
        </authorList>
    </citation>
    <scope>NUCLEOTIDE SEQUENCE [LARGE SCALE GENOMIC DNA]</scope>
    <source>
        <strain evidence="2 3">IE4868</strain>
    </source>
</reference>
<keyword evidence="1" id="KW-1133">Transmembrane helix</keyword>
<name>A0A4R3RXQ2_9HYPH</name>
<comment type="caution">
    <text evidence="2">The sequence shown here is derived from an EMBL/GenBank/DDBJ whole genome shotgun (WGS) entry which is preliminary data.</text>
</comment>
<evidence type="ECO:0000313" key="2">
    <source>
        <dbReference type="EMBL" id="TCU41160.1"/>
    </source>
</evidence>
<feature type="transmembrane region" description="Helical" evidence="1">
    <location>
        <begin position="21"/>
        <end position="42"/>
    </location>
</feature>
<dbReference type="EMBL" id="SMBK01000001">
    <property type="protein sequence ID" value="TCU41160.1"/>
    <property type="molecule type" value="Genomic_DNA"/>
</dbReference>
<feature type="transmembrane region" description="Helical" evidence="1">
    <location>
        <begin position="82"/>
        <end position="99"/>
    </location>
</feature>
<keyword evidence="1" id="KW-0472">Membrane</keyword>
<evidence type="ECO:0000313" key="3">
    <source>
        <dbReference type="Proteomes" id="UP000295507"/>
    </source>
</evidence>
<dbReference type="Proteomes" id="UP000295507">
    <property type="component" value="Unassembled WGS sequence"/>
</dbReference>
<sequence>MLAVRQARVRMQVSGRNSLPNMWRFAVVLSTVLSYFSLLYLFGLAATLDRSGRWAAVAGSANLMGFAVGPIVAGAEIASSGYTTLAAVSVAMIGISWALL</sequence>
<gene>
    <name evidence="2" type="ORF">EV129_101447</name>
</gene>
<evidence type="ECO:0000256" key="1">
    <source>
        <dbReference type="SAM" id="Phobius"/>
    </source>
</evidence>
<feature type="transmembrane region" description="Helical" evidence="1">
    <location>
        <begin position="54"/>
        <end position="75"/>
    </location>
</feature>
<dbReference type="AlphaFoldDB" id="A0A4R3RXQ2"/>
<organism evidence="2 3">
    <name type="scientific">Rhizobium azibense</name>
    <dbReference type="NCBI Taxonomy" id="1136135"/>
    <lineage>
        <taxon>Bacteria</taxon>
        <taxon>Pseudomonadati</taxon>
        <taxon>Pseudomonadota</taxon>
        <taxon>Alphaproteobacteria</taxon>
        <taxon>Hyphomicrobiales</taxon>
        <taxon>Rhizobiaceae</taxon>
        <taxon>Rhizobium/Agrobacterium group</taxon>
        <taxon>Rhizobium</taxon>
    </lineage>
</organism>